<feature type="compositionally biased region" description="Polar residues" evidence="8">
    <location>
        <begin position="553"/>
        <end position="580"/>
    </location>
</feature>
<feature type="compositionally biased region" description="Polar residues" evidence="8">
    <location>
        <begin position="535"/>
        <end position="545"/>
    </location>
</feature>
<name>A0A9P4K7G6_9PLEO</name>
<feature type="region of interest" description="Disordered" evidence="8">
    <location>
        <begin position="468"/>
        <end position="629"/>
    </location>
</feature>
<feature type="region of interest" description="Disordered" evidence="8">
    <location>
        <begin position="433"/>
        <end position="452"/>
    </location>
</feature>
<feature type="region of interest" description="Disordered" evidence="8">
    <location>
        <begin position="659"/>
        <end position="679"/>
    </location>
</feature>
<dbReference type="GO" id="GO:0007059">
    <property type="term" value="P:chromosome segregation"/>
    <property type="evidence" value="ECO:0007669"/>
    <property type="project" value="UniProtKB-KW"/>
</dbReference>
<dbReference type="Proteomes" id="UP000800093">
    <property type="component" value="Unassembled WGS sequence"/>
</dbReference>
<dbReference type="AlphaFoldDB" id="A0A9P4K7G6"/>
<accession>A0A9P4K7G6</accession>
<feature type="compositionally biased region" description="Polar residues" evidence="8">
    <location>
        <begin position="105"/>
        <end position="116"/>
    </location>
</feature>
<evidence type="ECO:0000256" key="5">
    <source>
        <dbReference type="ARBA" id="ARBA00022829"/>
    </source>
</evidence>
<feature type="compositionally biased region" description="Low complexity" evidence="8">
    <location>
        <begin position="959"/>
        <end position="989"/>
    </location>
</feature>
<feature type="region of interest" description="Disordered" evidence="8">
    <location>
        <begin position="1173"/>
        <end position="1224"/>
    </location>
</feature>
<sequence length="1224" mass="134772">MAAARSKTPAIGSAPWILDERHQSNDLVAQELEDFGFSVRNELEWLNEHMADVFAHNGQNNLDVYKTPGKLRGKTPRTARKKNALEARQPLGDIFAANAQKHPSPAQQSLQKNLQKNPAKAKFRIAEDTENVAPMPSSATKSPIPRPLFTKPLDKGKENHDARYPDTSEDELPEDLPRVGLSRLPPHWSPMRSTQDTIPDMQETQIFTQESIQSTQPTQMTQSLKQSMPLSEEERRDTGDSFVSAKEDFASKHASKENLREHFHADTMDIDFSESLAQGTAIKDDTQLNAQGVVNSLDLNKTPAHDTVISTESGSMNEDATVIRHPKPTASPREQRLFSEQYSISADTQQALNTAAHSAFAPVPRNLALSLKQDNISNEMDTGLNAADSQDGTVIHHKIHNDSALDHTVHEGTVIHNIEDGTVIHHNIDDQMDVDDDVRSPSDGSSPVKPLVRKSSLTFASLPAREPLLAKKSMGNRISRTSQIDQSKARNSQMGRFTGGKSLGGSQYRQVSETHHYDMNVDEDRREPRQEESTATKMHNKTSTMRLAERINMLNQKNDPPKRISQNVTSSQPSQGPSLISSQPLQNNQPSQQTYSQLPPRSPEKDDDDEWISPIRTTAPPPNPVRPILSKSYSADTQLAVTKGNNLSKPITVSNPDLSTVVESTTPAGSPTGKRNMDGPLSASKAKLYSAFRAAKEKIIGSSAISAQVKLDALIESPTRPQLHPTASSDDIFSPKRNEKAGTSIFSHLRSPSKESVKSTKSTKASVMTGSPTKDEGPRTRSSSERERQREKDAREKESKQKQRTEERLKEIREKEQSKAAAHYQKTKAAAKTPVSVSQQSGARLPAAVSTKTPMSALQQASSRPGATKMNSASRHQDHDSADEMPPPPPPKSLLPTGPGHKLREPKRLVKAPSKDALSKPKPPQIIKVNLGRTLNGTMKPVPATSSKAAPPAPPPAPKSTTATSKPGHSAYKAVPAAAPKPAPVAKLGPPAPKPARIERPQPQKVMEKPKPAPAQSRADLGGARPVSRMQTIQDANRINIPPINPAKPAKRPLQPENDDALHRPAKRPSQLAKSKPVTPAHAQFAQGRIPFAESSQPSQPAIQYPKSEEIKLPDIMTDSEDEDSENDFEPPDWVNTPNLREMLEKQQLMDPEQIFGPIAPLNMEQMFPNKERHKKFRDRTSSAHWANDEVTEEEKRKEREARERLVRNGAWTYHPSPGPSTQR</sequence>
<organism evidence="10 11">
    <name type="scientific">Lojkania enalia</name>
    <dbReference type="NCBI Taxonomy" id="147567"/>
    <lineage>
        <taxon>Eukaryota</taxon>
        <taxon>Fungi</taxon>
        <taxon>Dikarya</taxon>
        <taxon>Ascomycota</taxon>
        <taxon>Pezizomycotina</taxon>
        <taxon>Dothideomycetes</taxon>
        <taxon>Pleosporomycetidae</taxon>
        <taxon>Pleosporales</taxon>
        <taxon>Pleosporales incertae sedis</taxon>
        <taxon>Lojkania</taxon>
    </lineage>
</organism>
<feature type="compositionally biased region" description="Polar residues" evidence="8">
    <location>
        <begin position="211"/>
        <end position="229"/>
    </location>
</feature>
<feature type="compositionally biased region" description="Polar residues" evidence="8">
    <location>
        <begin position="850"/>
        <end position="874"/>
    </location>
</feature>
<keyword evidence="6" id="KW-0206">Cytoskeleton</keyword>
<feature type="compositionally biased region" description="Basic and acidic residues" evidence="8">
    <location>
        <begin position="996"/>
        <end position="1011"/>
    </location>
</feature>
<evidence type="ECO:0000256" key="6">
    <source>
        <dbReference type="ARBA" id="ARBA00023212"/>
    </source>
</evidence>
<feature type="compositionally biased region" description="Polar residues" evidence="8">
    <location>
        <begin position="659"/>
        <end position="669"/>
    </location>
</feature>
<dbReference type="OrthoDB" id="6123at2759"/>
<feature type="compositionally biased region" description="Basic and acidic residues" evidence="8">
    <location>
        <begin position="902"/>
        <end position="919"/>
    </location>
</feature>
<evidence type="ECO:0000256" key="8">
    <source>
        <dbReference type="SAM" id="MobiDB-lite"/>
    </source>
</evidence>
<comment type="similarity">
    <text evidence="3">Belongs to the INCENP family.</text>
</comment>
<keyword evidence="11" id="KW-1185">Reference proteome</keyword>
<comment type="caution">
    <text evidence="10">The sequence shown here is derived from an EMBL/GenBank/DDBJ whole genome shotgun (WGS) entry which is preliminary data.</text>
</comment>
<evidence type="ECO:0000259" key="9">
    <source>
        <dbReference type="Pfam" id="PF03941"/>
    </source>
</evidence>
<evidence type="ECO:0000313" key="10">
    <source>
        <dbReference type="EMBL" id="KAF2262697.1"/>
    </source>
</evidence>
<feature type="compositionally biased region" description="Basic and acidic residues" evidence="8">
    <location>
        <begin position="152"/>
        <end position="166"/>
    </location>
</feature>
<dbReference type="Pfam" id="PF03941">
    <property type="entry name" value="INCENP_ARK-bind"/>
    <property type="match status" value="1"/>
</dbReference>
<dbReference type="InterPro" id="IPR005635">
    <property type="entry name" value="Inner_centromere_prot_ARK-bd"/>
</dbReference>
<feature type="compositionally biased region" description="Basic and acidic residues" evidence="8">
    <location>
        <begin position="773"/>
        <end position="818"/>
    </location>
</feature>
<evidence type="ECO:0000256" key="4">
    <source>
        <dbReference type="ARBA" id="ARBA00022490"/>
    </source>
</evidence>
<dbReference type="EMBL" id="ML986637">
    <property type="protein sequence ID" value="KAF2262697.1"/>
    <property type="molecule type" value="Genomic_DNA"/>
</dbReference>
<feature type="region of interest" description="Disordered" evidence="8">
    <location>
        <begin position="100"/>
        <end position="195"/>
    </location>
</feature>
<feature type="compositionally biased region" description="Polar residues" evidence="8">
    <location>
        <begin position="476"/>
        <end position="495"/>
    </location>
</feature>
<reference evidence="11" key="1">
    <citation type="journal article" date="2020" name="Stud. Mycol.">
        <title>101 Dothideomycetes genomes: A test case for predicting lifestyles and emergence of pathogens.</title>
        <authorList>
            <person name="Haridas S."/>
            <person name="Albert R."/>
            <person name="Binder M."/>
            <person name="Bloem J."/>
            <person name="LaButti K."/>
            <person name="Salamov A."/>
            <person name="Andreopoulos B."/>
            <person name="Baker S."/>
            <person name="Barry K."/>
            <person name="Bills G."/>
            <person name="Bluhm B."/>
            <person name="Cannon C."/>
            <person name="Castanera R."/>
            <person name="Culley D."/>
            <person name="Daum C."/>
            <person name="Ezra D."/>
            <person name="Gonzalez J."/>
            <person name="Henrissat B."/>
            <person name="Kuo A."/>
            <person name="Liang C."/>
            <person name="Lipzen A."/>
            <person name="Lutzoni F."/>
            <person name="Magnuson J."/>
            <person name="Mondo S."/>
            <person name="Nolan M."/>
            <person name="Ohm R."/>
            <person name="Pangilinan J."/>
            <person name="Park H.-J."/>
            <person name="Ramirez L."/>
            <person name="Alfaro M."/>
            <person name="Sun H."/>
            <person name="Tritt A."/>
            <person name="Yoshinaga Y."/>
            <person name="Zwiers L.-H."/>
            <person name="Turgeon B."/>
            <person name="Goodwin S."/>
            <person name="Spatafora J."/>
            <person name="Crous P."/>
            <person name="Grigoriev I."/>
        </authorList>
    </citation>
    <scope>NUCLEOTIDE SEQUENCE [LARGE SCALE GENOMIC DNA]</scope>
    <source>
        <strain evidence="11">CBS 304.66</strain>
    </source>
</reference>
<evidence type="ECO:0000256" key="7">
    <source>
        <dbReference type="ARBA" id="ARBA00023242"/>
    </source>
</evidence>
<feature type="domain" description="Inner centromere protein ARK-binding" evidence="9">
    <location>
        <begin position="1115"/>
        <end position="1168"/>
    </location>
</feature>
<gene>
    <name evidence="10" type="ORF">CC78DRAFT_618276</name>
</gene>
<keyword evidence="4" id="KW-0963">Cytoplasm</keyword>
<feature type="compositionally biased region" description="Basic and acidic residues" evidence="8">
    <location>
        <begin position="1194"/>
        <end position="1207"/>
    </location>
</feature>
<feature type="region of interest" description="Disordered" evidence="8">
    <location>
        <begin position="211"/>
        <end position="238"/>
    </location>
</feature>
<feature type="compositionally biased region" description="Basic and acidic residues" evidence="8">
    <location>
        <begin position="512"/>
        <end position="534"/>
    </location>
</feature>
<feature type="compositionally biased region" description="Acidic residues" evidence="8">
    <location>
        <begin position="1118"/>
        <end position="1131"/>
    </location>
</feature>
<dbReference type="PANTHER" id="PTHR13142:SF1">
    <property type="entry name" value="INNER CENTROMERE PROTEIN"/>
    <property type="match status" value="1"/>
</dbReference>
<feature type="compositionally biased region" description="Low complexity" evidence="8">
    <location>
        <begin position="581"/>
        <end position="593"/>
    </location>
</feature>
<evidence type="ECO:0000313" key="11">
    <source>
        <dbReference type="Proteomes" id="UP000800093"/>
    </source>
</evidence>
<evidence type="ECO:0000256" key="2">
    <source>
        <dbReference type="ARBA" id="ARBA00004186"/>
    </source>
</evidence>
<feature type="region of interest" description="Disordered" evidence="8">
    <location>
        <begin position="720"/>
        <end position="1138"/>
    </location>
</feature>
<feature type="compositionally biased region" description="Low complexity" evidence="8">
    <location>
        <begin position="819"/>
        <end position="832"/>
    </location>
</feature>
<evidence type="ECO:0000256" key="3">
    <source>
        <dbReference type="ARBA" id="ARBA00010042"/>
    </source>
</evidence>
<keyword evidence="7" id="KW-0539">Nucleus</keyword>
<evidence type="ECO:0000256" key="1">
    <source>
        <dbReference type="ARBA" id="ARBA00004123"/>
    </source>
</evidence>
<dbReference type="GO" id="GO:0005634">
    <property type="term" value="C:nucleus"/>
    <property type="evidence" value="ECO:0007669"/>
    <property type="project" value="UniProtKB-SubCell"/>
</dbReference>
<feature type="compositionally biased region" description="Low complexity" evidence="8">
    <location>
        <begin position="940"/>
        <end position="950"/>
    </location>
</feature>
<proteinExistence type="inferred from homology"/>
<comment type="subcellular location">
    <subcellularLocation>
        <location evidence="2">Cytoplasm</location>
        <location evidence="2">Cytoskeleton</location>
        <location evidence="2">Spindle</location>
    </subcellularLocation>
    <subcellularLocation>
        <location evidence="1">Nucleus</location>
    </subcellularLocation>
</comment>
<dbReference type="GO" id="GO:0005819">
    <property type="term" value="C:spindle"/>
    <property type="evidence" value="ECO:0007669"/>
    <property type="project" value="UniProtKB-SubCell"/>
</dbReference>
<dbReference type="PANTHER" id="PTHR13142">
    <property type="entry name" value="INNER CENTROMERE PROTEIN"/>
    <property type="match status" value="1"/>
</dbReference>
<protein>
    <recommendedName>
        <fullName evidence="9">Inner centromere protein ARK-binding domain-containing protein</fullName>
    </recommendedName>
</protein>
<keyword evidence="5" id="KW-0159">Chromosome partition</keyword>